<dbReference type="RefSeq" id="WP_244520818.1">
    <property type="nucleotide sequence ID" value="NZ_FNEK01000062.1"/>
</dbReference>
<gene>
    <name evidence="1" type="ORF">SAMN04488026_106228</name>
</gene>
<sequence length="308" mass="34735">MTGITVDINKDLSMTGPAAVYPASPIKRRRATKDEMEVRAQFLIGYAVEHAPVTVRQLFYAATVAGVPGIEKTEAGYNKVQTQVLDLRRAGRLPYDSISDATRYMRKPRTFDGWEAALRNTAQVYRKSLWADSDVEVEIWLEKSALAGVLFPVTSEYDVPLMPTGGYTSETFAYGSVSDMRDTGKTLVIYALYDFDRSGQDAAYSLHEKVDRFGAEFDVPVWFNHLGLTYEQVTDLALPTRPAKRKSAADQRWPYDFAAELDAIPPDTIRDMVRDAIEDHLPASELEYLKRVEQAERETLIKFIGRDV</sequence>
<protein>
    <submittedName>
        <fullName evidence="1">Uncharacterized protein</fullName>
    </submittedName>
</protein>
<dbReference type="EMBL" id="FNEK01000062">
    <property type="protein sequence ID" value="SDK98331.1"/>
    <property type="molecule type" value="Genomic_DNA"/>
</dbReference>
<reference evidence="1 2" key="1">
    <citation type="submission" date="2016-10" db="EMBL/GenBank/DDBJ databases">
        <authorList>
            <person name="de Groot N.N."/>
        </authorList>
    </citation>
    <scope>NUCLEOTIDE SEQUENCE [LARGE SCALE GENOMIC DNA]</scope>
    <source>
        <strain evidence="1 2">DSM 25294</strain>
    </source>
</reference>
<name>A0A1G9GCP5_9RHOB</name>
<keyword evidence="2" id="KW-1185">Reference proteome</keyword>
<evidence type="ECO:0000313" key="1">
    <source>
        <dbReference type="EMBL" id="SDK98331.1"/>
    </source>
</evidence>
<organism evidence="1 2">
    <name type="scientific">Aliiruegeria lutimaris</name>
    <dbReference type="NCBI Taxonomy" id="571298"/>
    <lineage>
        <taxon>Bacteria</taxon>
        <taxon>Pseudomonadati</taxon>
        <taxon>Pseudomonadota</taxon>
        <taxon>Alphaproteobacteria</taxon>
        <taxon>Rhodobacterales</taxon>
        <taxon>Roseobacteraceae</taxon>
        <taxon>Aliiruegeria</taxon>
    </lineage>
</organism>
<evidence type="ECO:0000313" key="2">
    <source>
        <dbReference type="Proteomes" id="UP000199382"/>
    </source>
</evidence>
<dbReference type="Proteomes" id="UP000199382">
    <property type="component" value="Unassembled WGS sequence"/>
</dbReference>
<dbReference type="STRING" id="571298.SAMN04488026_106228"/>
<dbReference type="AlphaFoldDB" id="A0A1G9GCP5"/>
<proteinExistence type="predicted"/>
<accession>A0A1G9GCP5</accession>